<dbReference type="EC" id="2.3.2.27" evidence="1"/>
<evidence type="ECO:0000313" key="3">
    <source>
        <dbReference type="EMBL" id="CAD7621055.1"/>
    </source>
</evidence>
<dbReference type="GO" id="GO:0061630">
    <property type="term" value="F:ubiquitin protein ligase activity"/>
    <property type="evidence" value="ECO:0007669"/>
    <property type="project" value="UniProtKB-UniRule"/>
</dbReference>
<dbReference type="GO" id="GO:0008270">
    <property type="term" value="F:zinc ion binding"/>
    <property type="evidence" value="ECO:0007669"/>
    <property type="project" value="UniProtKB-UniRule"/>
</dbReference>
<feature type="domain" description="E3 ubiquitin-protein ligase UBR-like C-terminal" evidence="2">
    <location>
        <begin position="786"/>
        <end position="881"/>
    </location>
</feature>
<protein>
    <recommendedName>
        <fullName evidence="1">E3 ubiquitin-protein ligase</fullName>
        <ecNumber evidence="1">2.3.2.27</ecNumber>
    </recommendedName>
</protein>
<dbReference type="AlphaFoldDB" id="A0A7R9PUE3"/>
<dbReference type="UniPathway" id="UPA00143"/>
<keyword evidence="1" id="KW-0808">Transferase</keyword>
<dbReference type="GO" id="GO:0005737">
    <property type="term" value="C:cytoplasm"/>
    <property type="evidence" value="ECO:0007669"/>
    <property type="project" value="TreeGrafter"/>
</dbReference>
<dbReference type="GO" id="GO:0000151">
    <property type="term" value="C:ubiquitin ligase complex"/>
    <property type="evidence" value="ECO:0007669"/>
    <property type="project" value="TreeGrafter"/>
</dbReference>
<keyword evidence="1" id="KW-0863">Zinc-finger</keyword>
<dbReference type="EMBL" id="CAJPIZ010000459">
    <property type="protein sequence ID" value="CAG2101485.1"/>
    <property type="molecule type" value="Genomic_DNA"/>
</dbReference>
<proteinExistence type="inferred from homology"/>
<dbReference type="GO" id="GO:0071596">
    <property type="term" value="P:ubiquitin-dependent protein catabolic process via the N-end rule pathway"/>
    <property type="evidence" value="ECO:0007669"/>
    <property type="project" value="UniProtKB-UniRule"/>
</dbReference>
<feature type="domain" description="E3 ubiquitin-protein ligase UBR-like C-terminal" evidence="2">
    <location>
        <begin position="311"/>
        <end position="761"/>
    </location>
</feature>
<reference evidence="3" key="1">
    <citation type="submission" date="2020-11" db="EMBL/GenBank/DDBJ databases">
        <authorList>
            <person name="Tran Van P."/>
        </authorList>
    </citation>
    <scope>NUCLEOTIDE SEQUENCE</scope>
</reference>
<keyword evidence="4" id="KW-1185">Reference proteome</keyword>
<sequence>MEEQPNHEKPKNDTKFKSELAAKRRERIMAQMAALQKSFIKDNPDFFTCDPKVSNADSMMDLTVDPNVGEPIAVGENQMGKSFTTERHTCILCREEQEVSVTGRCLVLSAFIQRSTVLSKNRNRKLSSDSDNIDPLFVTSDLYFGPHISTCGHVMHSDCWQNFFDQVLAKERRRPIRYGRHVSFDVDKHEFLCPLCECLSNSVIPIIPATDTETKQTTDKSNISLTNWLSGLHAIVEKANPVWIRDSSLIGENVGDKFVCRFLPHLQEILSNVSIEAKEYLEKLFEEYHECAVVNEELSPSLLDVMKNFSQDVYTTSLLVNPNPDDDRVSLMTYWSCAYTLHSIERMLRLEEKSIFSDLSSRKYNCLKAMVRYIGSSIAVFSDSVMKSHCIRILRYLLVNDYHHSSSNCCLDLDALSLLISLVITTPSLFLFDIDLQSNSKLYSMSLGNVSDKHYINLFIVFNIVQIILTQNSEDYSEEPMETEESNSQSGCSVNKSLLSFYSDVMIASGQTNIQTPNALQLELSIKANLLPFLRSVALFFHFLTNISPPQRLKDCDQTLTSSQEYDILCHYLGLNPKFSVLLESTSLRQLALIWARHPRVHLIINQNNTEVESPIELQPKLIAQPHALNHLVQLPNDYSDLINSVSQFTCPNSEGDDSRSPTMCLVCGTILCSHSYCCQKELEGSMVGSCTWHSHFCGAGQGMFLRIRDCKILLLAGKTKGCYSAPPYVDEYGETDQGLIRGNPLHLCHNSYAELHRLWYQVFSPTREYISATVGADMGATSETQPHALNHLVQLPNDYSDLINSVSQFTCPNSEGDDSRSPTMCLVCGTILCSHSYCCQKELEGSMVGSCTWHSHFCGAGQGMFLRIRDCKILLLAGKTKAPLGNVNTVLSMRLNVSDTIRHGIPEQIAHALETSSNLAAFNWQLL</sequence>
<dbReference type="InterPro" id="IPR044046">
    <property type="entry name" value="E3_ligase_UBR-like_C"/>
</dbReference>
<evidence type="ECO:0000259" key="2">
    <source>
        <dbReference type="Pfam" id="PF18995"/>
    </source>
</evidence>
<keyword evidence="1" id="KW-0479">Metal-binding</keyword>
<comment type="catalytic activity">
    <reaction evidence="1">
        <text>S-ubiquitinyl-[E2 ubiquitin-conjugating enzyme]-L-cysteine + [acceptor protein]-L-lysine = [E2 ubiquitin-conjugating enzyme]-L-cysteine + N(6)-ubiquitinyl-[acceptor protein]-L-lysine.</text>
        <dbReference type="EC" id="2.3.2.27"/>
    </reaction>
</comment>
<dbReference type="EMBL" id="OC855034">
    <property type="protein sequence ID" value="CAD7621055.1"/>
    <property type="molecule type" value="Genomic_DNA"/>
</dbReference>
<dbReference type="GO" id="GO:0016567">
    <property type="term" value="P:protein ubiquitination"/>
    <property type="evidence" value="ECO:0007669"/>
    <property type="project" value="UniProtKB-UniRule"/>
</dbReference>
<dbReference type="Proteomes" id="UP000759131">
    <property type="component" value="Unassembled WGS sequence"/>
</dbReference>
<evidence type="ECO:0000313" key="4">
    <source>
        <dbReference type="Proteomes" id="UP000759131"/>
    </source>
</evidence>
<accession>A0A7R9PUE3</accession>
<name>A0A7R9PUE3_9ACAR</name>
<keyword evidence="1" id="KW-0833">Ubl conjugation pathway</keyword>
<comment type="similarity">
    <text evidence="1">Belongs to the E3 ubiquitin-protein ligase UBR1-like family.</text>
</comment>
<organism evidence="3">
    <name type="scientific">Medioppia subpectinata</name>
    <dbReference type="NCBI Taxonomy" id="1979941"/>
    <lineage>
        <taxon>Eukaryota</taxon>
        <taxon>Metazoa</taxon>
        <taxon>Ecdysozoa</taxon>
        <taxon>Arthropoda</taxon>
        <taxon>Chelicerata</taxon>
        <taxon>Arachnida</taxon>
        <taxon>Acari</taxon>
        <taxon>Acariformes</taxon>
        <taxon>Sarcoptiformes</taxon>
        <taxon>Oribatida</taxon>
        <taxon>Brachypylina</taxon>
        <taxon>Oppioidea</taxon>
        <taxon>Oppiidae</taxon>
        <taxon>Medioppia</taxon>
    </lineage>
</organism>
<evidence type="ECO:0000256" key="1">
    <source>
        <dbReference type="RuleBase" id="RU366018"/>
    </source>
</evidence>
<comment type="pathway">
    <text evidence="1">Protein modification; protein ubiquitination.</text>
</comment>
<dbReference type="PANTHER" id="PTHR21497">
    <property type="entry name" value="UBIQUITIN LIGASE E3 ALPHA-RELATED"/>
    <property type="match status" value="1"/>
</dbReference>
<dbReference type="Pfam" id="PF18995">
    <property type="entry name" value="PRT6_C"/>
    <property type="match status" value="2"/>
</dbReference>
<gene>
    <name evidence="3" type="ORF">OSB1V03_LOCUS1532</name>
</gene>
<comment type="function">
    <text evidence="1">Ubiquitin ligase protein which is a component of the N-end rule pathway. Recognizes and binds to proteins bearing specific N-terminal residues that are destabilizing according to the N-end rule, leading to their ubiquitination and subsequent degradation.</text>
</comment>
<keyword evidence="1" id="KW-0862">Zinc</keyword>
<dbReference type="OrthoDB" id="6516138at2759"/>
<dbReference type="PANTHER" id="PTHR21497:SF24">
    <property type="entry name" value="E3 UBIQUITIN-PROTEIN LIGASE UBR1"/>
    <property type="match status" value="1"/>
</dbReference>
<dbReference type="InterPro" id="IPR039164">
    <property type="entry name" value="UBR1-like"/>
</dbReference>